<accession>A0A7W6E4L9</accession>
<dbReference type="Pfam" id="PF06904">
    <property type="entry name" value="Extensin-like_C"/>
    <property type="match status" value="1"/>
</dbReference>
<dbReference type="Proteomes" id="UP000530268">
    <property type="component" value="Unassembled WGS sequence"/>
</dbReference>
<keyword evidence="1" id="KW-0472">Membrane</keyword>
<gene>
    <name evidence="3" type="ORF">GGR95_001805</name>
</gene>
<evidence type="ECO:0000313" key="4">
    <source>
        <dbReference type="Proteomes" id="UP000530268"/>
    </source>
</evidence>
<evidence type="ECO:0000313" key="3">
    <source>
        <dbReference type="EMBL" id="MBB3994164.1"/>
    </source>
</evidence>
<dbReference type="AlphaFoldDB" id="A0A7W6E4L9"/>
<feature type="transmembrane region" description="Helical" evidence="1">
    <location>
        <begin position="12"/>
        <end position="34"/>
    </location>
</feature>
<keyword evidence="4" id="KW-1185">Reference proteome</keyword>
<dbReference type="RefSeq" id="WP_246423338.1">
    <property type="nucleotide sequence ID" value="NZ_JACIEI010000004.1"/>
</dbReference>
<organism evidence="3 4">
    <name type="scientific">Sulfitobacter undariae</name>
    <dbReference type="NCBI Taxonomy" id="1563671"/>
    <lineage>
        <taxon>Bacteria</taxon>
        <taxon>Pseudomonadati</taxon>
        <taxon>Pseudomonadota</taxon>
        <taxon>Alphaproteobacteria</taxon>
        <taxon>Rhodobacterales</taxon>
        <taxon>Roseobacteraceae</taxon>
        <taxon>Sulfitobacter</taxon>
    </lineage>
</organism>
<evidence type="ECO:0000259" key="2">
    <source>
        <dbReference type="Pfam" id="PF06904"/>
    </source>
</evidence>
<proteinExistence type="predicted"/>
<dbReference type="InterPro" id="IPR009683">
    <property type="entry name" value="Extensin-like_C"/>
</dbReference>
<dbReference type="EMBL" id="JACIEI010000004">
    <property type="protein sequence ID" value="MBB3994164.1"/>
    <property type="molecule type" value="Genomic_DNA"/>
</dbReference>
<sequence length="246" mass="26955">MSDQHPYKRRPVLHWAALLCFIFGGTAFAVWQLMVHPDTPLPPEWNPTVPLVIGDPVTTLTPWKLRVALGDDAACSAALQTGAQAQSKADFIDGPQCGIAPQVSLSGAAGTAIKPVNTRCQTALRLAMWTQHGLQPAARDIFGQDIARIEHFSSYSCRAMRTTAGNTTRMSTHATADAIDIRGFVLNDGTRISLLRDWDGDADKTAFLRRANSTACKWFRVTLGPEYNNLHADHFHLQNTGFGLCR</sequence>
<keyword evidence="1" id="KW-1133">Transmembrane helix</keyword>
<comment type="caution">
    <text evidence="3">The sequence shown here is derived from an EMBL/GenBank/DDBJ whole genome shotgun (WGS) entry which is preliminary data.</text>
</comment>
<protein>
    <recommendedName>
        <fullName evidence="2">Extensin-like C-terminal domain-containing protein</fullName>
    </recommendedName>
</protein>
<evidence type="ECO:0000256" key="1">
    <source>
        <dbReference type="SAM" id="Phobius"/>
    </source>
</evidence>
<keyword evidence="1" id="KW-0812">Transmembrane</keyword>
<feature type="domain" description="Extensin-like C-terminal" evidence="2">
    <location>
        <begin position="74"/>
        <end position="246"/>
    </location>
</feature>
<name>A0A7W6E4L9_9RHOB</name>
<reference evidence="3 4" key="1">
    <citation type="submission" date="2020-08" db="EMBL/GenBank/DDBJ databases">
        <title>Genomic Encyclopedia of Type Strains, Phase IV (KMG-IV): sequencing the most valuable type-strain genomes for metagenomic binning, comparative biology and taxonomic classification.</title>
        <authorList>
            <person name="Goeker M."/>
        </authorList>
    </citation>
    <scope>NUCLEOTIDE SEQUENCE [LARGE SCALE GENOMIC DNA]</scope>
    <source>
        <strain evidence="3 4">DSM 102234</strain>
    </source>
</reference>